<dbReference type="Pfam" id="PF00589">
    <property type="entry name" value="Phage_integrase"/>
    <property type="match status" value="1"/>
</dbReference>
<sequence>HIRERKTGREKKIRLNRSAREALDFYFSKAGISNGEEFLFKSLRSDKPLDRIRANTLINRWCDEVGLQGKFGTHTLRKTWGYRARKLEVPIELIQEKLGHRSPAVTRRYIGITQDEVSHVEEKVCL</sequence>
<dbReference type="AlphaFoldDB" id="X1V1V9"/>
<dbReference type="InterPro" id="IPR002104">
    <property type="entry name" value="Integrase_catalytic"/>
</dbReference>
<evidence type="ECO:0000256" key="1">
    <source>
        <dbReference type="ARBA" id="ARBA00023172"/>
    </source>
</evidence>
<dbReference type="Gene3D" id="1.10.443.10">
    <property type="entry name" value="Intergrase catalytic core"/>
    <property type="match status" value="1"/>
</dbReference>
<dbReference type="SUPFAM" id="SSF56349">
    <property type="entry name" value="DNA breaking-rejoining enzymes"/>
    <property type="match status" value="1"/>
</dbReference>
<reference evidence="3" key="1">
    <citation type="journal article" date="2014" name="Front. Microbiol.">
        <title>High frequency of phylogenetically diverse reductive dehalogenase-homologous genes in deep subseafloor sedimentary metagenomes.</title>
        <authorList>
            <person name="Kawai M."/>
            <person name="Futagami T."/>
            <person name="Toyoda A."/>
            <person name="Takaki Y."/>
            <person name="Nishi S."/>
            <person name="Hori S."/>
            <person name="Arai W."/>
            <person name="Tsubouchi T."/>
            <person name="Morono Y."/>
            <person name="Uchiyama I."/>
            <person name="Ito T."/>
            <person name="Fujiyama A."/>
            <person name="Inagaki F."/>
            <person name="Takami H."/>
        </authorList>
    </citation>
    <scope>NUCLEOTIDE SEQUENCE</scope>
    <source>
        <strain evidence="3">Expedition CK06-06</strain>
    </source>
</reference>
<feature type="domain" description="Tyr recombinase" evidence="2">
    <location>
        <begin position="1"/>
        <end position="122"/>
    </location>
</feature>
<evidence type="ECO:0000259" key="2">
    <source>
        <dbReference type="PROSITE" id="PS51898"/>
    </source>
</evidence>
<dbReference type="GO" id="GO:0003677">
    <property type="term" value="F:DNA binding"/>
    <property type="evidence" value="ECO:0007669"/>
    <property type="project" value="InterPro"/>
</dbReference>
<accession>X1V1V9</accession>
<dbReference type="EMBL" id="BARW01027819">
    <property type="protein sequence ID" value="GAJ06146.1"/>
    <property type="molecule type" value="Genomic_DNA"/>
</dbReference>
<evidence type="ECO:0000313" key="3">
    <source>
        <dbReference type="EMBL" id="GAJ06146.1"/>
    </source>
</evidence>
<dbReference type="GO" id="GO:0015074">
    <property type="term" value="P:DNA integration"/>
    <property type="evidence" value="ECO:0007669"/>
    <property type="project" value="InterPro"/>
</dbReference>
<proteinExistence type="predicted"/>
<organism evidence="3">
    <name type="scientific">marine sediment metagenome</name>
    <dbReference type="NCBI Taxonomy" id="412755"/>
    <lineage>
        <taxon>unclassified sequences</taxon>
        <taxon>metagenomes</taxon>
        <taxon>ecological metagenomes</taxon>
    </lineage>
</organism>
<name>X1V1V9_9ZZZZ</name>
<keyword evidence="1" id="KW-0233">DNA recombination</keyword>
<dbReference type="PROSITE" id="PS51898">
    <property type="entry name" value="TYR_RECOMBINASE"/>
    <property type="match status" value="1"/>
</dbReference>
<dbReference type="InterPro" id="IPR011010">
    <property type="entry name" value="DNA_brk_join_enz"/>
</dbReference>
<dbReference type="InterPro" id="IPR013762">
    <property type="entry name" value="Integrase-like_cat_sf"/>
</dbReference>
<feature type="non-terminal residue" evidence="3">
    <location>
        <position position="1"/>
    </location>
</feature>
<gene>
    <name evidence="3" type="ORF">S12H4_45057</name>
</gene>
<dbReference type="GO" id="GO:0006310">
    <property type="term" value="P:DNA recombination"/>
    <property type="evidence" value="ECO:0007669"/>
    <property type="project" value="UniProtKB-KW"/>
</dbReference>
<comment type="caution">
    <text evidence="3">The sequence shown here is derived from an EMBL/GenBank/DDBJ whole genome shotgun (WGS) entry which is preliminary data.</text>
</comment>
<protein>
    <recommendedName>
        <fullName evidence="2">Tyr recombinase domain-containing protein</fullName>
    </recommendedName>
</protein>